<keyword evidence="2" id="KW-1185">Reference proteome</keyword>
<dbReference type="PANTHER" id="PTHR34454:SF2">
    <property type="entry name" value="PROTEIN TUNICAMYCIN INDUCED 1"/>
    <property type="match status" value="1"/>
</dbReference>
<evidence type="ECO:0000313" key="2">
    <source>
        <dbReference type="Proteomes" id="UP000824469"/>
    </source>
</evidence>
<evidence type="ECO:0000313" key="1">
    <source>
        <dbReference type="EMBL" id="KAH9309114.1"/>
    </source>
</evidence>
<protein>
    <submittedName>
        <fullName evidence="1">Uncharacterized protein</fullName>
    </submittedName>
</protein>
<organism evidence="1 2">
    <name type="scientific">Taxus chinensis</name>
    <name type="common">Chinese yew</name>
    <name type="synonym">Taxus wallichiana var. chinensis</name>
    <dbReference type="NCBI Taxonomy" id="29808"/>
    <lineage>
        <taxon>Eukaryota</taxon>
        <taxon>Viridiplantae</taxon>
        <taxon>Streptophyta</taxon>
        <taxon>Embryophyta</taxon>
        <taxon>Tracheophyta</taxon>
        <taxon>Spermatophyta</taxon>
        <taxon>Pinopsida</taxon>
        <taxon>Pinidae</taxon>
        <taxon>Conifers II</taxon>
        <taxon>Cupressales</taxon>
        <taxon>Taxaceae</taxon>
        <taxon>Taxus</taxon>
    </lineage>
</organism>
<sequence length="321" mass="35368">MGWNTEEVVVLDIDKLDTMFGHAVLYELDLQIGKVVIPLRLSEDVKTWQILEPSREGEFENALSKNGGEMTPALSPFQLAGPLELWIHDADHMRLSVPHDVEAGVLKKVMLADGAMVTVKGARELSLRQPIQLPLPFSSTNEDGNPVSNLIELAMELKRTSSDQGKPLSLRIVGPSSLAASSIKEPDSTENKLKVKKLAPGSIELRSPQEQETSTQVSFEAATDLISPNDMWLWPLPSLNGSDPKLRGIEELLKSILAPLAQKNGSIKLLKAQAAAATFVKVQFELEKKVGEGTLNPEDWLEWRTKPSVVRLQFELIGKVE</sequence>
<proteinExistence type="predicted"/>
<dbReference type="EMBL" id="JAHRHJ020000007">
    <property type="protein sequence ID" value="KAH9309114.1"/>
    <property type="molecule type" value="Genomic_DNA"/>
</dbReference>
<name>A0AA38FRT7_TAXCH</name>
<gene>
    <name evidence="1" type="ORF">KI387_037025</name>
</gene>
<dbReference type="InterPro" id="IPR053283">
    <property type="entry name" value="TUNICAMYCIN_INDUCED_1"/>
</dbReference>
<feature type="non-terminal residue" evidence="1">
    <location>
        <position position="1"/>
    </location>
</feature>
<reference evidence="1 2" key="1">
    <citation type="journal article" date="2021" name="Nat. Plants">
        <title>The Taxus genome provides insights into paclitaxel biosynthesis.</title>
        <authorList>
            <person name="Xiong X."/>
            <person name="Gou J."/>
            <person name="Liao Q."/>
            <person name="Li Y."/>
            <person name="Zhou Q."/>
            <person name="Bi G."/>
            <person name="Li C."/>
            <person name="Du R."/>
            <person name="Wang X."/>
            <person name="Sun T."/>
            <person name="Guo L."/>
            <person name="Liang H."/>
            <person name="Lu P."/>
            <person name="Wu Y."/>
            <person name="Zhang Z."/>
            <person name="Ro D.K."/>
            <person name="Shang Y."/>
            <person name="Huang S."/>
            <person name="Yan J."/>
        </authorList>
    </citation>
    <scope>NUCLEOTIDE SEQUENCE [LARGE SCALE GENOMIC DNA]</scope>
    <source>
        <strain evidence="1">Ta-2019</strain>
    </source>
</reference>
<comment type="caution">
    <text evidence="1">The sequence shown here is derived from an EMBL/GenBank/DDBJ whole genome shotgun (WGS) entry which is preliminary data.</text>
</comment>
<accession>A0AA38FRT7</accession>
<dbReference type="OMA" id="INPPYPK"/>
<dbReference type="AlphaFoldDB" id="A0AA38FRT7"/>
<dbReference type="PANTHER" id="PTHR34454">
    <property type="entry name" value="TUNICAMYCIN INDUCED PROTEIN"/>
    <property type="match status" value="1"/>
</dbReference>
<dbReference type="Proteomes" id="UP000824469">
    <property type="component" value="Unassembled WGS sequence"/>
</dbReference>